<keyword evidence="2" id="KW-1185">Reference proteome</keyword>
<dbReference type="EMBL" id="FNLL01000007">
    <property type="protein sequence ID" value="SDU36788.1"/>
    <property type="molecule type" value="Genomic_DNA"/>
</dbReference>
<dbReference type="Proteomes" id="UP000199608">
    <property type="component" value="Unassembled WGS sequence"/>
</dbReference>
<dbReference type="InterPro" id="IPR013389">
    <property type="entry name" value="CRISPR-assoc_prot_Cas8b"/>
</dbReference>
<organism evidence="1 2">
    <name type="scientific">Desulfobacula phenolica</name>
    <dbReference type="NCBI Taxonomy" id="90732"/>
    <lineage>
        <taxon>Bacteria</taxon>
        <taxon>Pseudomonadati</taxon>
        <taxon>Thermodesulfobacteriota</taxon>
        <taxon>Desulfobacteria</taxon>
        <taxon>Desulfobacterales</taxon>
        <taxon>Desulfobacteraceae</taxon>
        <taxon>Desulfobacula</taxon>
    </lineage>
</organism>
<reference evidence="2" key="1">
    <citation type="submission" date="2016-10" db="EMBL/GenBank/DDBJ databases">
        <authorList>
            <person name="Varghese N."/>
            <person name="Submissions S."/>
        </authorList>
    </citation>
    <scope>NUCLEOTIDE SEQUENCE [LARGE SCALE GENOMIC DNA]</scope>
    <source>
        <strain evidence="2">DSM 3384</strain>
    </source>
</reference>
<evidence type="ECO:0000313" key="2">
    <source>
        <dbReference type="Proteomes" id="UP000199608"/>
    </source>
</evidence>
<evidence type="ECO:0000313" key="1">
    <source>
        <dbReference type="EMBL" id="SDU36788.1"/>
    </source>
</evidence>
<dbReference type="AlphaFoldDB" id="A0A1H2HZ02"/>
<protein>
    <submittedName>
        <fullName evidence="1">CRISPR-associated protein Csh1</fullName>
    </submittedName>
</protein>
<proteinExistence type="predicted"/>
<name>A0A1H2HZ02_9BACT</name>
<dbReference type="Pfam" id="PF09484">
    <property type="entry name" value="Cas_TM1802"/>
    <property type="match status" value="1"/>
</dbReference>
<sequence>MSLSYKLWKIGSILSEKDIKEVIKINPDANSNGGEEQEYINLNFNIKESKVISLELNKNSISKDKMFFTKKMGGAGGGIYYLYPNLQLKLKEKESIKTKLPLLINTMKKSVLCFSQNRNQELSQAVVDFFDNNTTDDVIASLDKIIGGYFWFWISINGRTLPESMPEIWTSWFEKPVNKLKESGPGYDIFTNQETLVGYRPEFKIFSYDQYHDSLNYRVKENLPLSLESAGNIKLAWIYILEKLIFFYKGLEYIIIPNMISDDPKAYQKILDRLVRANNATKRKPGKLDALWKEEKKLKSALDRLKKKLGRKKTAETKQVGEIAGMNKEYKETIAQITTMDTGLITEFNEQADQLADLKNSVTLDFIFTTINRTNLSFEVKGAIEDVVPSRLAKLVDVMKSFGIEDNITLHSKNRDKIYLQDYFNRDELYFVINKSQKQNKNRILQERLHLARLLLTDEKITTEDLLTRFEFHRESDYAHKKRINNGIRDWINFPENYTRQENKVMKFFHAIKKIKE</sequence>
<dbReference type="RefSeq" id="WP_092234848.1">
    <property type="nucleotide sequence ID" value="NZ_FNLL01000007.1"/>
</dbReference>
<accession>A0A1H2HZ02</accession>
<gene>
    <name evidence="1" type="ORF">SAMN04487931_107116</name>
</gene>